<sequence length="510" mass="54606">MIDALIIGAGPNGLMLACELALAGIHPVILERHPTPTHEPRANGLIGQVVKLLDRRGLHSRLTGNPDPPTPQPAFTFGGFPLDLTTLHDNPHYGLGIPQAQLEAALTTRALELGADIRRGHHLTDLHQHPDSIEATLADGTRITTRYLIGADGGRSTVRRLAGIDFPGVTHDRTISRTANVTIPTSALDPHTGAINAPGYGTVPPFQHTRTPHGLIVWAPFPGRPAILGTTEWPDTPTTDDDTPMTLDELRTSVTRVLGTEIPINPPDHPGLLRRLTAGNTRIATRYRTGRILLLGDAAHVHPAIGGPGLNLGLQDAANLGWKLAATLHGWAPPDLLDTYETERRPVAERVVMSTRAQSALISPGDDITGLRQLFTELLHKPEVTAHIAALMSGADTHYPSDPTDPLAGRITPDLTIHTDHGPRTLAELTRTARPLLLDSTGAYAPTAAPWNDRVDIFTGHLEGTTATALLVRPDCFTAWSAGTHDTLRAALTRHFGAPARTLADAVPET</sequence>
<comment type="cofactor">
    <cofactor evidence="1">
        <name>FAD</name>
        <dbReference type="ChEBI" id="CHEBI:57692"/>
    </cofactor>
</comment>
<dbReference type="InterPro" id="IPR002938">
    <property type="entry name" value="FAD-bd"/>
</dbReference>
<dbReference type="SUPFAM" id="SSF51905">
    <property type="entry name" value="FAD/NAD(P)-binding domain"/>
    <property type="match status" value="1"/>
</dbReference>
<dbReference type="Pfam" id="PF01494">
    <property type="entry name" value="FAD_binding_3"/>
    <property type="match status" value="1"/>
</dbReference>
<evidence type="ECO:0000259" key="4">
    <source>
        <dbReference type="Pfam" id="PF01494"/>
    </source>
</evidence>
<evidence type="ECO:0000256" key="2">
    <source>
        <dbReference type="ARBA" id="ARBA00022630"/>
    </source>
</evidence>
<gene>
    <name evidence="5" type="ORF">SAMN05421541_10946</name>
</gene>
<dbReference type="EMBL" id="FONV01000009">
    <property type="protein sequence ID" value="SFF34509.1"/>
    <property type="molecule type" value="Genomic_DNA"/>
</dbReference>
<dbReference type="PRINTS" id="PR00420">
    <property type="entry name" value="RNGMNOXGNASE"/>
</dbReference>
<dbReference type="RefSeq" id="WP_093617634.1">
    <property type="nucleotide sequence ID" value="NZ_BOMT01000053.1"/>
</dbReference>
<dbReference type="Gene3D" id="3.50.50.60">
    <property type="entry name" value="FAD/NAD(P)-binding domain"/>
    <property type="match status" value="2"/>
</dbReference>
<proteinExistence type="predicted"/>
<evidence type="ECO:0000313" key="5">
    <source>
        <dbReference type="EMBL" id="SFF34509.1"/>
    </source>
</evidence>
<name>A0A1I2HWV8_9ACTN</name>
<evidence type="ECO:0000313" key="6">
    <source>
        <dbReference type="Proteomes" id="UP000199645"/>
    </source>
</evidence>
<dbReference type="InterPro" id="IPR036188">
    <property type="entry name" value="FAD/NAD-bd_sf"/>
</dbReference>
<accession>A0A1I2HWV8</accession>
<reference evidence="5 6" key="1">
    <citation type="submission" date="2016-10" db="EMBL/GenBank/DDBJ databases">
        <authorList>
            <person name="de Groot N.N."/>
        </authorList>
    </citation>
    <scope>NUCLEOTIDE SEQUENCE [LARGE SCALE GENOMIC DNA]</scope>
    <source>
        <strain evidence="5 6">DSM 43019</strain>
    </source>
</reference>
<keyword evidence="3" id="KW-0274">FAD</keyword>
<dbReference type="Pfam" id="PF21274">
    <property type="entry name" value="Rng_hyd_C"/>
    <property type="match status" value="1"/>
</dbReference>
<dbReference type="GO" id="GO:0071949">
    <property type="term" value="F:FAD binding"/>
    <property type="evidence" value="ECO:0007669"/>
    <property type="project" value="InterPro"/>
</dbReference>
<dbReference type="AlphaFoldDB" id="A0A1I2HWV8"/>
<dbReference type="PANTHER" id="PTHR43004">
    <property type="entry name" value="TRK SYSTEM POTASSIUM UPTAKE PROTEIN"/>
    <property type="match status" value="1"/>
</dbReference>
<organism evidence="5 6">
    <name type="scientific">Actinoplanes philippinensis</name>
    <dbReference type="NCBI Taxonomy" id="35752"/>
    <lineage>
        <taxon>Bacteria</taxon>
        <taxon>Bacillati</taxon>
        <taxon>Actinomycetota</taxon>
        <taxon>Actinomycetes</taxon>
        <taxon>Micromonosporales</taxon>
        <taxon>Micromonosporaceae</taxon>
        <taxon>Actinoplanes</taxon>
    </lineage>
</organism>
<keyword evidence="6" id="KW-1185">Reference proteome</keyword>
<evidence type="ECO:0000256" key="3">
    <source>
        <dbReference type="ARBA" id="ARBA00022827"/>
    </source>
</evidence>
<dbReference type="Gene3D" id="3.40.30.120">
    <property type="match status" value="1"/>
</dbReference>
<dbReference type="GO" id="GO:0016709">
    <property type="term" value="F:oxidoreductase activity, acting on paired donors, with incorporation or reduction of molecular oxygen, NAD(P)H as one donor, and incorporation of one atom of oxygen"/>
    <property type="evidence" value="ECO:0007669"/>
    <property type="project" value="UniProtKB-ARBA"/>
</dbReference>
<keyword evidence="2" id="KW-0285">Flavoprotein</keyword>
<dbReference type="STRING" id="35752.SAMN05421541_10946"/>
<protein>
    <submittedName>
        <fullName evidence="5">2-polyprenyl-6-methoxyphenol hydroxylase</fullName>
    </submittedName>
</protein>
<dbReference type="InterPro" id="IPR050641">
    <property type="entry name" value="RIFMO-like"/>
</dbReference>
<dbReference type="OrthoDB" id="3647401at2"/>
<feature type="domain" description="FAD-binding" evidence="4">
    <location>
        <begin position="2"/>
        <end position="354"/>
    </location>
</feature>
<dbReference type="Proteomes" id="UP000199645">
    <property type="component" value="Unassembled WGS sequence"/>
</dbReference>
<dbReference type="PANTHER" id="PTHR43004:SF19">
    <property type="entry name" value="BINDING MONOOXYGENASE, PUTATIVE (JCVI)-RELATED"/>
    <property type="match status" value="1"/>
</dbReference>
<evidence type="ECO:0000256" key="1">
    <source>
        <dbReference type="ARBA" id="ARBA00001974"/>
    </source>
</evidence>